<dbReference type="EMBL" id="JBHTCO010000001">
    <property type="protein sequence ID" value="MFC7391427.1"/>
    <property type="molecule type" value="Genomic_DNA"/>
</dbReference>
<dbReference type="Gene3D" id="1.20.1740.10">
    <property type="entry name" value="Amino acid/polyamine transporter I"/>
    <property type="match status" value="1"/>
</dbReference>
<feature type="transmembrane region" description="Helical" evidence="7">
    <location>
        <begin position="247"/>
        <end position="268"/>
    </location>
</feature>
<feature type="transmembrane region" description="Helical" evidence="7">
    <location>
        <begin position="164"/>
        <end position="185"/>
    </location>
</feature>
<evidence type="ECO:0000256" key="2">
    <source>
        <dbReference type="ARBA" id="ARBA00022448"/>
    </source>
</evidence>
<evidence type="ECO:0000256" key="4">
    <source>
        <dbReference type="ARBA" id="ARBA00022970"/>
    </source>
</evidence>
<comment type="caution">
    <text evidence="9">The sequence shown here is derived from an EMBL/GenBank/DDBJ whole genome shotgun (WGS) entry which is preliminary data.</text>
</comment>
<keyword evidence="3 7" id="KW-0812">Transmembrane</keyword>
<keyword evidence="10" id="KW-1185">Reference proteome</keyword>
<evidence type="ECO:0000256" key="5">
    <source>
        <dbReference type="ARBA" id="ARBA00022989"/>
    </source>
</evidence>
<dbReference type="PANTHER" id="PTHR43341">
    <property type="entry name" value="AMINO ACID PERMEASE"/>
    <property type="match status" value="1"/>
</dbReference>
<evidence type="ECO:0000259" key="8">
    <source>
        <dbReference type="Pfam" id="PF00324"/>
    </source>
</evidence>
<dbReference type="Pfam" id="PF00324">
    <property type="entry name" value="AA_permease"/>
    <property type="match status" value="1"/>
</dbReference>
<evidence type="ECO:0000256" key="7">
    <source>
        <dbReference type="SAM" id="Phobius"/>
    </source>
</evidence>
<dbReference type="PIRSF" id="PIRSF006060">
    <property type="entry name" value="AA_transporter"/>
    <property type="match status" value="1"/>
</dbReference>
<feature type="domain" description="Amino acid permease/ SLC12A" evidence="8">
    <location>
        <begin position="24"/>
        <end position="477"/>
    </location>
</feature>
<feature type="transmembrane region" description="Helical" evidence="7">
    <location>
        <begin position="346"/>
        <end position="367"/>
    </location>
</feature>
<dbReference type="PROSITE" id="PS00218">
    <property type="entry name" value="AMINO_ACID_PERMEASE_1"/>
    <property type="match status" value="1"/>
</dbReference>
<dbReference type="InterPro" id="IPR004841">
    <property type="entry name" value="AA-permease/SLC12A_dom"/>
</dbReference>
<evidence type="ECO:0000256" key="3">
    <source>
        <dbReference type="ARBA" id="ARBA00022692"/>
    </source>
</evidence>
<feature type="transmembrane region" description="Helical" evidence="7">
    <location>
        <begin position="373"/>
        <end position="398"/>
    </location>
</feature>
<keyword evidence="4" id="KW-0029">Amino-acid transport</keyword>
<feature type="transmembrane region" description="Helical" evidence="7">
    <location>
        <begin position="106"/>
        <end position="128"/>
    </location>
</feature>
<dbReference type="PANTHER" id="PTHR43341:SF1">
    <property type="entry name" value="GENERAL AMINO-ACID PERMEASE GAP1"/>
    <property type="match status" value="1"/>
</dbReference>
<dbReference type="Proteomes" id="UP001596505">
    <property type="component" value="Unassembled WGS sequence"/>
</dbReference>
<feature type="transmembrane region" description="Helical" evidence="7">
    <location>
        <begin position="293"/>
        <end position="313"/>
    </location>
</feature>
<feature type="transmembrane region" description="Helical" evidence="7">
    <location>
        <begin position="25"/>
        <end position="46"/>
    </location>
</feature>
<organism evidence="9 10">
    <name type="scientific">Scopulibacillus cellulosilyticus</name>
    <dbReference type="NCBI Taxonomy" id="2665665"/>
    <lineage>
        <taxon>Bacteria</taxon>
        <taxon>Bacillati</taxon>
        <taxon>Bacillota</taxon>
        <taxon>Bacilli</taxon>
        <taxon>Bacillales</taxon>
        <taxon>Sporolactobacillaceae</taxon>
        <taxon>Scopulibacillus</taxon>
    </lineage>
</organism>
<dbReference type="RefSeq" id="WP_380962734.1">
    <property type="nucleotide sequence ID" value="NZ_JBHTCO010000001.1"/>
</dbReference>
<gene>
    <name evidence="9" type="ORF">ACFQRG_00175</name>
</gene>
<evidence type="ECO:0000313" key="9">
    <source>
        <dbReference type="EMBL" id="MFC7391427.1"/>
    </source>
</evidence>
<name>A0ABW2PPU4_9BACL</name>
<feature type="transmembrane region" description="Helical" evidence="7">
    <location>
        <begin position="418"/>
        <end position="437"/>
    </location>
</feature>
<comment type="subcellular location">
    <subcellularLocation>
        <location evidence="1">Membrane</location>
        <topology evidence="1">Multi-pass membrane protein</topology>
    </subcellularLocation>
</comment>
<proteinExistence type="predicted"/>
<keyword evidence="5 7" id="KW-1133">Transmembrane helix</keyword>
<keyword evidence="2" id="KW-0813">Transport</keyword>
<evidence type="ECO:0000313" key="10">
    <source>
        <dbReference type="Proteomes" id="UP001596505"/>
    </source>
</evidence>
<protein>
    <submittedName>
        <fullName evidence="9">Amino acid permease</fullName>
    </submittedName>
</protein>
<reference evidence="10" key="1">
    <citation type="journal article" date="2019" name="Int. J. Syst. Evol. Microbiol.">
        <title>The Global Catalogue of Microorganisms (GCM) 10K type strain sequencing project: providing services to taxonomists for standard genome sequencing and annotation.</title>
        <authorList>
            <consortium name="The Broad Institute Genomics Platform"/>
            <consortium name="The Broad Institute Genome Sequencing Center for Infectious Disease"/>
            <person name="Wu L."/>
            <person name="Ma J."/>
        </authorList>
    </citation>
    <scope>NUCLEOTIDE SEQUENCE [LARGE SCALE GENOMIC DNA]</scope>
    <source>
        <strain evidence="10">CGMCC 1.16305</strain>
    </source>
</reference>
<feature type="transmembrane region" description="Helical" evidence="7">
    <location>
        <begin position="134"/>
        <end position="152"/>
    </location>
</feature>
<evidence type="ECO:0000256" key="1">
    <source>
        <dbReference type="ARBA" id="ARBA00004141"/>
    </source>
</evidence>
<feature type="transmembrane region" description="Helical" evidence="7">
    <location>
        <begin position="205"/>
        <end position="226"/>
    </location>
</feature>
<feature type="transmembrane region" description="Helical" evidence="7">
    <location>
        <begin position="449"/>
        <end position="469"/>
    </location>
</feature>
<evidence type="ECO:0000256" key="6">
    <source>
        <dbReference type="ARBA" id="ARBA00023136"/>
    </source>
</evidence>
<dbReference type="InterPro" id="IPR050524">
    <property type="entry name" value="APC_YAT"/>
</dbReference>
<accession>A0ABW2PPU4</accession>
<keyword evidence="6 7" id="KW-0472">Membrane</keyword>
<dbReference type="InterPro" id="IPR004840">
    <property type="entry name" value="Amino_acid_permease_CS"/>
</dbReference>
<sequence>MSNAPSPSSHNYSNHLNRALKARHLNMIAIGGCIGTGIFLASGATINSAGPGGALVAYIAISVMVYFLMTSLGEMATFLPITGSFNTYASRFVDPAFGFALGWNYWYNWAVTIAVEVTAGSLLMKFWFPHSSSLLWSVLFLLIMFGLNYLSVKGYGEGEYWFSIIKVVCVIVFIIVGAALIFGILSERPIGFKNFTIGDAPFHGGFLSIISVFMIAGFSFQGTELVGIAAGESENPSKTIPKATRQVFWRLLIFFVLTILIIGLIIPYTDGRLIKSNFQDVGVSPFVIVFEKAGLAFAASIMNAVILTSVISAGNSGMYACTRTLWSLAKEGKAPKFLMAVNKRGIPIYALIVTALVGMLAFLSSLFGEGTVYIWLLNASSMAGFISWVGIAVSHYRFRKAFVAQGNDINALPYKAKLFPFGPIFAFILCIIVILGQNYNAFLGGSIDWHAIIVSYIGLPFFLLLWNVYKLVKRTKIVPLKACDFSMEDEQLNK</sequence>